<evidence type="ECO:0000313" key="1">
    <source>
        <dbReference type="EMBL" id="AMP14403.1"/>
    </source>
</evidence>
<proteinExistence type="predicted"/>
<organism evidence="1 2">
    <name type="scientific">Collimonas pratensis</name>
    <dbReference type="NCBI Taxonomy" id="279113"/>
    <lineage>
        <taxon>Bacteria</taxon>
        <taxon>Pseudomonadati</taxon>
        <taxon>Pseudomonadota</taxon>
        <taxon>Betaproteobacteria</taxon>
        <taxon>Burkholderiales</taxon>
        <taxon>Oxalobacteraceae</taxon>
        <taxon>Collimonas</taxon>
    </lineage>
</organism>
<accession>A0ABM5Z5H6</accession>
<dbReference type="Proteomes" id="UP000074914">
    <property type="component" value="Chromosome"/>
</dbReference>
<sequence length="39" mass="4504">MSIWEVEQQQEIEKHISASRQSREQISAQIVSAFNRGMA</sequence>
<dbReference type="EMBL" id="CP013236">
    <property type="protein sequence ID" value="AMP14403.1"/>
    <property type="molecule type" value="Genomic_DNA"/>
</dbReference>
<protein>
    <submittedName>
        <fullName evidence="1">Uncharacterized protein</fullName>
    </submittedName>
</protein>
<gene>
    <name evidence="1" type="ORF">CPter291_2141</name>
</gene>
<evidence type="ECO:0000313" key="2">
    <source>
        <dbReference type="Proteomes" id="UP000074914"/>
    </source>
</evidence>
<name>A0ABM5Z5H6_9BURK</name>
<keyword evidence="2" id="KW-1185">Reference proteome</keyword>
<reference evidence="1 2" key="1">
    <citation type="submission" date="2015-11" db="EMBL/GenBank/DDBJ databases">
        <title>Exploring the genomic traits of fungus-feeding bacterial genus Collimonas.</title>
        <authorList>
            <person name="Song C."/>
            <person name="Schmidt R."/>
            <person name="de Jager V."/>
            <person name="Krzyzanowska D."/>
            <person name="Jongedijk E."/>
            <person name="Cankar K."/>
            <person name="Beekwilder J."/>
            <person name="van Veen A."/>
            <person name="de Boer W."/>
            <person name="van Veen J.A."/>
            <person name="Garbeva P."/>
        </authorList>
    </citation>
    <scope>NUCLEOTIDE SEQUENCE [LARGE SCALE GENOMIC DNA]</scope>
    <source>
        <strain evidence="1 2">Ter291</strain>
    </source>
</reference>